<dbReference type="InterPro" id="IPR046346">
    <property type="entry name" value="Aminoacid_DH-like_N_sf"/>
</dbReference>
<dbReference type="GO" id="GO:0006108">
    <property type="term" value="P:malate metabolic process"/>
    <property type="evidence" value="ECO:0007669"/>
    <property type="project" value="TreeGrafter"/>
</dbReference>
<evidence type="ECO:0000256" key="1">
    <source>
        <dbReference type="ARBA" id="ARBA00023027"/>
    </source>
</evidence>
<dbReference type="GO" id="GO:0016616">
    <property type="term" value="F:oxidoreductase activity, acting on the CH-OH group of donors, NAD or NADP as acceptor"/>
    <property type="evidence" value="ECO:0007669"/>
    <property type="project" value="InterPro"/>
</dbReference>
<dbReference type="AlphaFoldDB" id="X1A6S6"/>
<dbReference type="PANTHER" id="PTHR23406">
    <property type="entry name" value="MALIC ENZYME-RELATED"/>
    <property type="match status" value="1"/>
</dbReference>
<dbReference type="InterPro" id="IPR001891">
    <property type="entry name" value="Malic_OxRdtase"/>
</dbReference>
<dbReference type="Pfam" id="PF00390">
    <property type="entry name" value="malic"/>
    <property type="match status" value="1"/>
</dbReference>
<keyword evidence="1" id="KW-0520">NAD</keyword>
<dbReference type="InterPro" id="IPR037062">
    <property type="entry name" value="Malic_N_dom_sf"/>
</dbReference>
<dbReference type="GO" id="GO:0004470">
    <property type="term" value="F:malic enzyme activity"/>
    <property type="evidence" value="ECO:0007669"/>
    <property type="project" value="InterPro"/>
</dbReference>
<dbReference type="SUPFAM" id="SSF53223">
    <property type="entry name" value="Aminoacid dehydrogenase-like, N-terminal domain"/>
    <property type="match status" value="1"/>
</dbReference>
<comment type="caution">
    <text evidence="3">The sequence shown here is derived from an EMBL/GenBank/DDBJ whole genome shotgun (WGS) entry which is preliminary data.</text>
</comment>
<sequence length="100" mass="11318">MSDFYEEFRAQPTNLAKYIYLDKLRNQNETLFYELANQHIAEMMPIIYTPTVGEAIENFSAIDPPKGLTIAYTDKDNIDSMLADYDSAAIDLIVVTDGEA</sequence>
<feature type="non-terminal residue" evidence="3">
    <location>
        <position position="100"/>
    </location>
</feature>
<dbReference type="PANTHER" id="PTHR23406:SF34">
    <property type="entry name" value="NAD-DEPENDENT MALIC ENZYME, MITOCHONDRIAL"/>
    <property type="match status" value="1"/>
</dbReference>
<evidence type="ECO:0000313" key="3">
    <source>
        <dbReference type="EMBL" id="GAG65867.1"/>
    </source>
</evidence>
<dbReference type="PRINTS" id="PR00072">
    <property type="entry name" value="MALOXRDTASE"/>
</dbReference>
<organism evidence="3">
    <name type="scientific">marine sediment metagenome</name>
    <dbReference type="NCBI Taxonomy" id="412755"/>
    <lineage>
        <taxon>unclassified sequences</taxon>
        <taxon>metagenomes</taxon>
        <taxon>ecological metagenomes</taxon>
    </lineage>
</organism>
<evidence type="ECO:0000259" key="2">
    <source>
        <dbReference type="SMART" id="SM01274"/>
    </source>
</evidence>
<gene>
    <name evidence="3" type="ORF">S01H4_10562</name>
</gene>
<reference evidence="3" key="1">
    <citation type="journal article" date="2014" name="Front. Microbiol.">
        <title>High frequency of phylogenetically diverse reductive dehalogenase-homologous genes in deep subseafloor sedimentary metagenomes.</title>
        <authorList>
            <person name="Kawai M."/>
            <person name="Futagami T."/>
            <person name="Toyoda A."/>
            <person name="Takaki Y."/>
            <person name="Nishi S."/>
            <person name="Hori S."/>
            <person name="Arai W."/>
            <person name="Tsubouchi T."/>
            <person name="Morono Y."/>
            <person name="Uchiyama I."/>
            <person name="Ito T."/>
            <person name="Fujiyama A."/>
            <person name="Inagaki F."/>
            <person name="Takami H."/>
        </authorList>
    </citation>
    <scope>NUCLEOTIDE SEQUENCE</scope>
    <source>
        <strain evidence="3">Expedition CK06-06</strain>
    </source>
</reference>
<dbReference type="EMBL" id="BART01004070">
    <property type="protein sequence ID" value="GAG65867.1"/>
    <property type="molecule type" value="Genomic_DNA"/>
</dbReference>
<dbReference type="InterPro" id="IPR012301">
    <property type="entry name" value="Malic_N_dom"/>
</dbReference>
<feature type="domain" description="Malic enzyme N-terminal" evidence="2">
    <location>
        <begin position="25"/>
        <end position="100"/>
    </location>
</feature>
<dbReference type="SMART" id="SM01274">
    <property type="entry name" value="malic"/>
    <property type="match status" value="1"/>
</dbReference>
<accession>X1A6S6</accession>
<protein>
    <recommendedName>
        <fullName evidence="2">Malic enzyme N-terminal domain-containing protein</fullName>
    </recommendedName>
</protein>
<name>X1A6S6_9ZZZZ</name>
<proteinExistence type="predicted"/>
<dbReference type="Gene3D" id="3.40.50.10380">
    <property type="entry name" value="Malic enzyme, N-terminal domain"/>
    <property type="match status" value="1"/>
</dbReference>